<protein>
    <recommendedName>
        <fullName evidence="14">Bifunctional enzyme IspD/IspF</fullName>
    </recommendedName>
    <domain>
        <recommendedName>
            <fullName evidence="14">2-C-methyl-D-erythritol 4-phosphate cytidylyltransferase</fullName>
            <ecNumber evidence="14">2.7.7.60</ecNumber>
        </recommendedName>
        <alternativeName>
            <fullName evidence="14">4-diphosphocytidyl-2C-methyl-D-erythritol synthase</fullName>
        </alternativeName>
        <alternativeName>
            <fullName evidence="14">MEP cytidylyltransferase</fullName>
            <shortName evidence="14">MCT</shortName>
        </alternativeName>
    </domain>
    <domain>
        <recommendedName>
            <fullName evidence="14">2-C-methyl-D-erythritol 2,4-cyclodiphosphate synthase</fullName>
            <shortName evidence="14">MECDP-synthase</shortName>
            <shortName evidence="14">MECPP-synthase</shortName>
            <shortName evidence="14">MECPS</shortName>
            <ecNumber evidence="14">4.6.1.12</ecNumber>
        </recommendedName>
    </domain>
</protein>
<dbReference type="InterPro" id="IPR001228">
    <property type="entry name" value="IspD"/>
</dbReference>
<keyword evidence="9 14" id="KW-0548">Nucleotidyltransferase</keyword>
<dbReference type="PROSITE" id="PS01350">
    <property type="entry name" value="ISPF"/>
    <property type="match status" value="1"/>
</dbReference>
<evidence type="ECO:0000256" key="7">
    <source>
        <dbReference type="ARBA" id="ARBA00009789"/>
    </source>
</evidence>
<feature type="site" description="Transition state stabilizer" evidence="14">
    <location>
        <position position="57"/>
    </location>
</feature>
<feature type="binding site" evidence="14">
    <location>
        <position position="264"/>
    </location>
    <ligand>
        <name>a divalent metal cation</name>
        <dbReference type="ChEBI" id="CHEBI:60240"/>
    </ligand>
</feature>
<dbReference type="Gene3D" id="3.90.550.10">
    <property type="entry name" value="Spore Coat Polysaccharide Biosynthesis Protein SpsA, Chain A"/>
    <property type="match status" value="1"/>
</dbReference>
<evidence type="ECO:0000256" key="3">
    <source>
        <dbReference type="ARBA" id="ARBA00001968"/>
    </source>
</evidence>
<dbReference type="NCBIfam" id="NF006899">
    <property type="entry name" value="PRK09382.1"/>
    <property type="match status" value="1"/>
</dbReference>
<dbReference type="CDD" id="cd02516">
    <property type="entry name" value="CDP-ME_synthetase"/>
    <property type="match status" value="1"/>
</dbReference>
<dbReference type="NCBIfam" id="TIGR00151">
    <property type="entry name" value="ispF"/>
    <property type="match status" value="1"/>
</dbReference>
<evidence type="ECO:0000256" key="1">
    <source>
        <dbReference type="ARBA" id="ARBA00000200"/>
    </source>
</evidence>
<comment type="similarity">
    <text evidence="14">In the C-terminal section; belongs to the IspF family.</text>
</comment>
<dbReference type="EC" id="4.6.1.12" evidence="14"/>
<dbReference type="EMBL" id="CP085144">
    <property type="protein sequence ID" value="UOA14686.1"/>
    <property type="molecule type" value="Genomic_DNA"/>
</dbReference>
<dbReference type="PANTHER" id="PTHR43181">
    <property type="entry name" value="2-C-METHYL-D-ERYTHRITOL 2,4-CYCLODIPHOSPHATE SYNTHASE, CHLOROPLASTIC"/>
    <property type="match status" value="1"/>
</dbReference>
<evidence type="ECO:0000256" key="6">
    <source>
        <dbReference type="ARBA" id="ARBA00008480"/>
    </source>
</evidence>
<keyword evidence="12 14" id="KW-0456">Lyase</keyword>
<comment type="pathway">
    <text evidence="5 14">Isoprenoid biosynthesis; isopentenyl diphosphate biosynthesis via DXP pathway; isopentenyl diphosphate from 1-deoxy-D-xylulose 5-phosphate: step 2/6.</text>
</comment>
<name>A0ABY3ZJD1_9RHOB</name>
<keyword evidence="17" id="KW-1185">Reference proteome</keyword>
<dbReference type="Pfam" id="PF02542">
    <property type="entry name" value="YgbB"/>
    <property type="match status" value="1"/>
</dbReference>
<evidence type="ECO:0000256" key="2">
    <source>
        <dbReference type="ARBA" id="ARBA00001282"/>
    </source>
</evidence>
<evidence type="ECO:0000256" key="9">
    <source>
        <dbReference type="ARBA" id="ARBA00022695"/>
    </source>
</evidence>
<dbReference type="PROSITE" id="PS01295">
    <property type="entry name" value="ISPD"/>
    <property type="match status" value="1"/>
</dbReference>
<evidence type="ECO:0000256" key="13">
    <source>
        <dbReference type="ARBA" id="ARBA00023268"/>
    </source>
</evidence>
<dbReference type="EC" id="2.7.7.60" evidence="14"/>
<dbReference type="PANTHER" id="PTHR43181:SF1">
    <property type="entry name" value="2-C-METHYL-D-ERYTHRITOL 2,4-CYCLODIPHOSPHATE SYNTHASE, CHLOROPLASTIC"/>
    <property type="match status" value="1"/>
</dbReference>
<feature type="site" description="Positions MEP for the nucleophilic attack" evidence="14">
    <location>
        <position position="182"/>
    </location>
</feature>
<dbReference type="InterPro" id="IPR003526">
    <property type="entry name" value="MECDP_synthase"/>
</dbReference>
<comment type="similarity">
    <text evidence="7">Belongs to the IspD/TarI cytidylyltransferase family. IspD subfamily.</text>
</comment>
<dbReference type="SUPFAM" id="SSF69765">
    <property type="entry name" value="IpsF-like"/>
    <property type="match status" value="1"/>
</dbReference>
<comment type="catalytic activity">
    <reaction evidence="1 14">
        <text>4-CDP-2-C-methyl-D-erythritol 2-phosphate = 2-C-methyl-D-erythritol 2,4-cyclic diphosphate + CMP</text>
        <dbReference type="Rhea" id="RHEA:23864"/>
        <dbReference type="ChEBI" id="CHEBI:57919"/>
        <dbReference type="ChEBI" id="CHEBI:58483"/>
        <dbReference type="ChEBI" id="CHEBI:60377"/>
        <dbReference type="EC" id="4.6.1.12"/>
    </reaction>
</comment>
<comment type="catalytic activity">
    <reaction evidence="2 14">
        <text>2-C-methyl-D-erythritol 4-phosphate + CTP + H(+) = 4-CDP-2-C-methyl-D-erythritol + diphosphate</text>
        <dbReference type="Rhea" id="RHEA:13429"/>
        <dbReference type="ChEBI" id="CHEBI:15378"/>
        <dbReference type="ChEBI" id="CHEBI:33019"/>
        <dbReference type="ChEBI" id="CHEBI:37563"/>
        <dbReference type="ChEBI" id="CHEBI:57823"/>
        <dbReference type="ChEBI" id="CHEBI:58262"/>
        <dbReference type="EC" id="2.7.7.60"/>
    </reaction>
</comment>
<reference evidence="17" key="1">
    <citation type="journal article" date="2022" name="Microorganisms">
        <title>Beyond the ABCs#Discovery of Three New Plasmid Types in Rhodobacterales (RepQ, RepY, RepW).</title>
        <authorList>
            <person name="Freese H.M."/>
            <person name="Ringel V."/>
            <person name="Overmann J."/>
            <person name="Petersen J."/>
        </authorList>
    </citation>
    <scope>NUCLEOTIDE SEQUENCE [LARGE SCALE GENOMIC DNA]</scope>
    <source>
        <strain evidence="17">DSM 109990</strain>
    </source>
</reference>
<feature type="binding site" evidence="14">
    <location>
        <begin position="262"/>
        <end position="264"/>
    </location>
    <ligand>
        <name>4-CDP-2-C-methyl-D-erythritol 2-phosphate</name>
        <dbReference type="ChEBI" id="CHEBI:57919"/>
    </ligand>
</feature>
<keyword evidence="10 14" id="KW-0479">Metal-binding</keyword>
<comment type="caution">
    <text evidence="14">Lacks conserved residue(s) required for the propagation of feature annotation.</text>
</comment>
<keyword evidence="11 14" id="KW-0414">Isoprene biosynthesis</keyword>
<dbReference type="InterPro" id="IPR029044">
    <property type="entry name" value="Nucleotide-diphossugar_trans"/>
</dbReference>
<feature type="binding site" evidence="14">
    <location>
        <begin position="310"/>
        <end position="312"/>
    </location>
    <ligand>
        <name>4-CDP-2-C-methyl-D-erythritol 2-phosphate</name>
        <dbReference type="ChEBI" id="CHEBI:57919"/>
    </ligand>
</feature>
<gene>
    <name evidence="16" type="primary">ispF</name>
    <name evidence="14" type="synonym">ispDF</name>
    <name evidence="16" type="ORF">DSM109990_01493</name>
</gene>
<keyword evidence="13 14" id="KW-0511">Multifunctional enzyme</keyword>
<dbReference type="SUPFAM" id="SSF53448">
    <property type="entry name" value="Nucleotide-diphospho-sugar transferases"/>
    <property type="match status" value="1"/>
</dbReference>
<evidence type="ECO:0000256" key="4">
    <source>
        <dbReference type="ARBA" id="ARBA00004709"/>
    </source>
</evidence>
<evidence type="ECO:0000259" key="15">
    <source>
        <dbReference type="Pfam" id="PF02542"/>
    </source>
</evidence>
<evidence type="ECO:0000256" key="12">
    <source>
        <dbReference type="ARBA" id="ARBA00023239"/>
    </source>
</evidence>
<feature type="region of interest" description="2-C-methyl-D-erythritol 4-phosphate cytidylyltransferase" evidence="14">
    <location>
        <begin position="1"/>
        <end position="255"/>
    </location>
</feature>
<comment type="function">
    <text evidence="14">Bifunctional enzyme that catalyzes the formation of 4-diphosphocytidyl-2-C-methyl-D-erythritol from CTP and 2-C-methyl-D-erythritol 4-phosphate (MEP) (IspD), and catalyzes the conversion of 4-diphosphocytidyl-2-C-methyl-D-erythritol 2-phosphate (CDP-ME2P) to 2-C-methyl-D-erythritol 2,4-cyclodiphosphate (ME-CPP) with a corresponding release of cytidine 5-monophosphate (CMP) (IspF).</text>
</comment>
<feature type="binding site" evidence="14">
    <location>
        <begin position="386"/>
        <end position="389"/>
    </location>
    <ligand>
        <name>4-CDP-2-C-methyl-D-erythritol 2-phosphate</name>
        <dbReference type="ChEBI" id="CHEBI:57919"/>
    </ligand>
</feature>
<keyword evidence="8 14" id="KW-0808">Transferase</keyword>
<dbReference type="InterPro" id="IPR020555">
    <property type="entry name" value="MECDP_synthase_CS"/>
</dbReference>
<dbReference type="InterPro" id="IPR034683">
    <property type="entry name" value="IspD/TarI"/>
</dbReference>
<feature type="binding site" evidence="14">
    <location>
        <position position="396"/>
    </location>
    <ligand>
        <name>4-CDP-2-C-methyl-D-erythritol 2-phosphate</name>
        <dbReference type="ChEBI" id="CHEBI:57919"/>
    </ligand>
</feature>
<comment type="similarity">
    <text evidence="14">In the N-terminal section; belongs to the IspD/TarI cytidylyltransferase family. IspD subfamily.</text>
</comment>
<dbReference type="Proteomes" id="UP000831019">
    <property type="component" value="Chromosome"/>
</dbReference>
<dbReference type="Gene3D" id="3.30.1330.50">
    <property type="entry name" value="2-C-methyl-D-erythritol 2,4-cyclodiphosphate synthase"/>
    <property type="match status" value="1"/>
</dbReference>
<feature type="binding site" evidence="14">
    <location>
        <position position="393"/>
    </location>
    <ligand>
        <name>4-CDP-2-C-methyl-D-erythritol 2-phosphate</name>
        <dbReference type="ChEBI" id="CHEBI:57919"/>
    </ligand>
</feature>
<dbReference type="GO" id="GO:0008685">
    <property type="term" value="F:2-C-methyl-D-erythritol 2,4-cyclodiphosphate synthase activity"/>
    <property type="evidence" value="ECO:0007669"/>
    <property type="project" value="UniProtKB-EC"/>
</dbReference>
<evidence type="ECO:0000256" key="10">
    <source>
        <dbReference type="ARBA" id="ARBA00022723"/>
    </source>
</evidence>
<evidence type="ECO:0000256" key="8">
    <source>
        <dbReference type="ARBA" id="ARBA00022679"/>
    </source>
</evidence>
<comment type="pathway">
    <text evidence="4 14">Isoprenoid biosynthesis; isopentenyl diphosphate biosynthesis via DXP pathway; isopentenyl diphosphate from 1-deoxy-D-xylulose 5-phosphate: step 4/6.</text>
</comment>
<dbReference type="InterPro" id="IPR018294">
    <property type="entry name" value="ISPD_synthase_CS"/>
</dbReference>
<dbReference type="HAMAP" id="MF_00107">
    <property type="entry name" value="IspF"/>
    <property type="match status" value="1"/>
</dbReference>
<feature type="site" description="Transition state stabilizer" evidence="14">
    <location>
        <position position="387"/>
    </location>
</feature>
<dbReference type="InterPro" id="IPR036571">
    <property type="entry name" value="MECDP_synthase_sf"/>
</dbReference>
<feature type="region of interest" description="2-C-methyl-D-erythritol 2,4-cyclodiphosphate synthase" evidence="14">
    <location>
        <begin position="256"/>
        <end position="411"/>
    </location>
</feature>
<dbReference type="InterPro" id="IPR026596">
    <property type="entry name" value="IspD/F"/>
</dbReference>
<comment type="cofactor">
    <cofactor evidence="3 14">
        <name>a divalent metal cation</name>
        <dbReference type="ChEBI" id="CHEBI:60240"/>
    </cofactor>
</comment>
<dbReference type="HAMAP" id="MF_00108">
    <property type="entry name" value="IspD"/>
    <property type="match status" value="1"/>
</dbReference>
<sequence>MRQTTAYFLGSYPRLHPAAALPRQGHVHHVFQIARMSIAALIVAAGRGSRAGGPQPKQWQALAGARVIDHTLAAFRALPQITEIVLVLHEDDMDQAEAFAAQGVTVTTGGAERAASVQRGLAAIRQAEKVLIHDAARPCVSAQIIAGVIDALDQYQAAAPGLPVTDALWQGNEGHVTGTQDRSALFAAQTPQGFDLVAIRAAHAAYDGQAADDVEVARAAGLTVAITQGSADNLKITRPEDFARAARILETRMDIRTGNGFDVHAFGPGDHVTLCGIDIPHTHGLVGHSDADVALHTVTDAIYGALARGDIGQHFPPSDPQWKGARSDIFLGHAAQLARDMGFTLTHVDCTLICETPKIGPYVEPMRAAMAEMLGIEIDRVSVKATTSERLGFTGRGEGIACMATATLVKT</sequence>
<feature type="binding site" evidence="14">
    <location>
        <begin position="288"/>
        <end position="289"/>
    </location>
    <ligand>
        <name>4-CDP-2-C-methyl-D-erythritol 2-phosphate</name>
        <dbReference type="ChEBI" id="CHEBI:57919"/>
    </ligand>
</feature>
<organism evidence="16 17">
    <name type="scientific">Sulfitobacter dubius</name>
    <dbReference type="NCBI Taxonomy" id="218673"/>
    <lineage>
        <taxon>Bacteria</taxon>
        <taxon>Pseudomonadati</taxon>
        <taxon>Pseudomonadota</taxon>
        <taxon>Alphaproteobacteria</taxon>
        <taxon>Rhodobacterales</taxon>
        <taxon>Roseobacteraceae</taxon>
        <taxon>Sulfitobacter</taxon>
    </lineage>
</organism>
<evidence type="ECO:0000256" key="14">
    <source>
        <dbReference type="HAMAP-Rule" id="MF_01520"/>
    </source>
</evidence>
<evidence type="ECO:0000256" key="11">
    <source>
        <dbReference type="ARBA" id="ARBA00023229"/>
    </source>
</evidence>
<feature type="binding site" evidence="14">
    <location>
        <position position="262"/>
    </location>
    <ligand>
        <name>a divalent metal cation</name>
        <dbReference type="ChEBI" id="CHEBI:60240"/>
    </ligand>
</feature>
<dbReference type="HAMAP" id="MF_01520">
    <property type="entry name" value="IspDF"/>
    <property type="match status" value="1"/>
</dbReference>
<feature type="domain" description="2-C-methyl-D-erythritol 2,4-cyclodiphosphate synthase" evidence="15">
    <location>
        <begin position="255"/>
        <end position="408"/>
    </location>
</feature>
<dbReference type="CDD" id="cd00554">
    <property type="entry name" value="MECDP_synthase"/>
    <property type="match status" value="1"/>
</dbReference>
<feature type="site" description="Positions MEP for the nucleophilic attack" evidence="14">
    <location>
        <position position="235"/>
    </location>
</feature>
<proteinExistence type="inferred from homology"/>
<dbReference type="NCBIfam" id="TIGR00453">
    <property type="entry name" value="ispD"/>
    <property type="match status" value="1"/>
</dbReference>
<evidence type="ECO:0000256" key="5">
    <source>
        <dbReference type="ARBA" id="ARBA00004787"/>
    </source>
</evidence>
<feature type="binding site" evidence="14">
    <location>
        <position position="296"/>
    </location>
    <ligand>
        <name>a divalent metal cation</name>
        <dbReference type="ChEBI" id="CHEBI:60240"/>
    </ligand>
</feature>
<dbReference type="Pfam" id="PF01128">
    <property type="entry name" value="IspD"/>
    <property type="match status" value="1"/>
</dbReference>
<feature type="site" description="Transition state stabilizer" evidence="14">
    <location>
        <position position="50"/>
    </location>
</feature>
<feature type="site" description="Transition state stabilizer" evidence="14">
    <location>
        <position position="288"/>
    </location>
</feature>
<accession>A0ABY3ZJD1</accession>
<comment type="similarity">
    <text evidence="6">Belongs to the IspF family.</text>
</comment>
<evidence type="ECO:0000313" key="16">
    <source>
        <dbReference type="EMBL" id="UOA14686.1"/>
    </source>
</evidence>
<evidence type="ECO:0000313" key="17">
    <source>
        <dbReference type="Proteomes" id="UP000831019"/>
    </source>
</evidence>